<dbReference type="AlphaFoldDB" id="A0A2P6MEX4"/>
<dbReference type="InterPro" id="IPR023188">
    <property type="entry name" value="DPS_DNA-bd_CS"/>
</dbReference>
<dbReference type="OrthoDB" id="9797023at2"/>
<organism evidence="5 6">
    <name type="scientific">Alkalicoccus urumqiensis</name>
    <name type="common">Bacillus urumqiensis</name>
    <dbReference type="NCBI Taxonomy" id="1548213"/>
    <lineage>
        <taxon>Bacteria</taxon>
        <taxon>Bacillati</taxon>
        <taxon>Bacillota</taxon>
        <taxon>Bacilli</taxon>
        <taxon>Bacillales</taxon>
        <taxon>Bacillaceae</taxon>
        <taxon>Alkalicoccus</taxon>
    </lineage>
</organism>
<protein>
    <submittedName>
        <fullName evidence="5">DNA starvation/stationary phase protection protein</fullName>
    </submittedName>
</protein>
<evidence type="ECO:0000313" key="6">
    <source>
        <dbReference type="Proteomes" id="UP000243650"/>
    </source>
</evidence>
<evidence type="ECO:0000256" key="1">
    <source>
        <dbReference type="ARBA" id="ARBA00009497"/>
    </source>
</evidence>
<dbReference type="InterPro" id="IPR008331">
    <property type="entry name" value="Ferritin_DPS_dom"/>
</dbReference>
<dbReference type="PANTHER" id="PTHR42932:SF1">
    <property type="entry name" value="GENERAL STRESS PROTEIN 20U"/>
    <property type="match status" value="1"/>
</dbReference>
<comment type="caution">
    <text evidence="5">The sequence shown here is derived from an EMBL/GenBank/DDBJ whole genome shotgun (WGS) entry which is preliminary data.</text>
</comment>
<dbReference type="PROSITE" id="PS00818">
    <property type="entry name" value="DPS_1"/>
    <property type="match status" value="1"/>
</dbReference>
<accession>A0A2P6MEX4</accession>
<keyword evidence="6" id="KW-1185">Reference proteome</keyword>
<dbReference type="PIRSF" id="PIRSF005900">
    <property type="entry name" value="Dps"/>
    <property type="match status" value="1"/>
</dbReference>
<feature type="coiled-coil region" evidence="3">
    <location>
        <begin position="40"/>
        <end position="67"/>
    </location>
</feature>
<dbReference type="InterPro" id="IPR002177">
    <property type="entry name" value="DPS_DNA-bd"/>
</dbReference>
<evidence type="ECO:0000256" key="2">
    <source>
        <dbReference type="RuleBase" id="RU003875"/>
    </source>
</evidence>
<dbReference type="Proteomes" id="UP000243650">
    <property type="component" value="Unassembled WGS sequence"/>
</dbReference>
<sequence>MAHKETTRILNRHVANWNVMFVKLHNYHWYIKGPHFFTLHEKFEELYNEAAEHIDELAERLLALKGRPVASMKVYLEESTIEEADGELNEDAMVEQLVSDFDKISNELKEDIETLEDDADDEATADMLIAIRQSVDKHNWMLRAFLGQK</sequence>
<reference evidence="5 6" key="1">
    <citation type="submission" date="2018-03" db="EMBL/GenBank/DDBJ databases">
        <title>Bacillus urumqiensis sp. nov., a moderately haloalkaliphilic bacterium isolated from a salt lake.</title>
        <authorList>
            <person name="Zhao B."/>
            <person name="Liao Z."/>
        </authorList>
    </citation>
    <scope>NUCLEOTIDE SEQUENCE [LARGE SCALE GENOMIC DNA]</scope>
    <source>
        <strain evidence="5 6">BZ-SZ-XJ18</strain>
    </source>
</reference>
<evidence type="ECO:0000259" key="4">
    <source>
        <dbReference type="Pfam" id="PF00210"/>
    </source>
</evidence>
<comment type="similarity">
    <text evidence="1 2">Belongs to the Dps family.</text>
</comment>
<dbReference type="GO" id="GO:0008199">
    <property type="term" value="F:ferric iron binding"/>
    <property type="evidence" value="ECO:0007669"/>
    <property type="project" value="InterPro"/>
</dbReference>
<dbReference type="RefSeq" id="WP_105959947.1">
    <property type="nucleotide sequence ID" value="NZ_PVNS01000012.1"/>
</dbReference>
<dbReference type="GO" id="GO:0016722">
    <property type="term" value="F:oxidoreductase activity, acting on metal ions"/>
    <property type="evidence" value="ECO:0007669"/>
    <property type="project" value="InterPro"/>
</dbReference>
<dbReference type="Pfam" id="PF00210">
    <property type="entry name" value="Ferritin"/>
    <property type="match status" value="1"/>
</dbReference>
<proteinExistence type="inferred from homology"/>
<evidence type="ECO:0000256" key="3">
    <source>
        <dbReference type="SAM" id="Coils"/>
    </source>
</evidence>
<dbReference type="SUPFAM" id="SSF47240">
    <property type="entry name" value="Ferritin-like"/>
    <property type="match status" value="1"/>
</dbReference>
<dbReference type="EMBL" id="PVNS01000012">
    <property type="protein sequence ID" value="PRO64852.1"/>
    <property type="molecule type" value="Genomic_DNA"/>
</dbReference>
<feature type="domain" description="Ferritin/DPS" evidence="4">
    <location>
        <begin position="9"/>
        <end position="148"/>
    </location>
</feature>
<evidence type="ECO:0000313" key="5">
    <source>
        <dbReference type="EMBL" id="PRO64852.1"/>
    </source>
</evidence>
<dbReference type="Gene3D" id="1.20.1260.10">
    <property type="match status" value="1"/>
</dbReference>
<dbReference type="PRINTS" id="PR01346">
    <property type="entry name" value="HELNAPAPROT"/>
</dbReference>
<keyword evidence="3" id="KW-0175">Coiled coil</keyword>
<feature type="coiled-coil region" evidence="3">
    <location>
        <begin position="98"/>
        <end position="125"/>
    </location>
</feature>
<dbReference type="InterPro" id="IPR012347">
    <property type="entry name" value="Ferritin-like"/>
</dbReference>
<dbReference type="InterPro" id="IPR009078">
    <property type="entry name" value="Ferritin-like_SF"/>
</dbReference>
<gene>
    <name evidence="5" type="ORF">C6I21_12655</name>
</gene>
<name>A0A2P6MEX4_ALKUR</name>
<dbReference type="PANTHER" id="PTHR42932">
    <property type="entry name" value="GENERAL STRESS PROTEIN 20U"/>
    <property type="match status" value="1"/>
</dbReference>
<dbReference type="CDD" id="cd01043">
    <property type="entry name" value="DPS"/>
    <property type="match status" value="1"/>
</dbReference>